<evidence type="ECO:0000313" key="2">
    <source>
        <dbReference type="Proteomes" id="UP001597086"/>
    </source>
</evidence>
<gene>
    <name evidence="1" type="ORF">ACFQ13_01825</name>
</gene>
<organism evidence="1 2">
    <name type="scientific">Winogradskyella rapida</name>
    <dbReference type="NCBI Taxonomy" id="549701"/>
    <lineage>
        <taxon>Bacteria</taxon>
        <taxon>Pseudomonadati</taxon>
        <taxon>Bacteroidota</taxon>
        <taxon>Flavobacteriia</taxon>
        <taxon>Flavobacteriales</taxon>
        <taxon>Flavobacteriaceae</taxon>
        <taxon>Winogradskyella</taxon>
    </lineage>
</organism>
<name>A0ABW3KN25_9FLAO</name>
<dbReference type="Proteomes" id="UP001597086">
    <property type="component" value="Unassembled WGS sequence"/>
</dbReference>
<protein>
    <submittedName>
        <fullName evidence="1">Uncharacterized protein</fullName>
    </submittedName>
</protein>
<evidence type="ECO:0000313" key="1">
    <source>
        <dbReference type="EMBL" id="MFD1014646.1"/>
    </source>
</evidence>
<sequence>MNPNYLEIITNSFPADLKTDVLEVFKIIPLETKYKFDLISEHSYEISVDSEKLKIPVRIYFNEPKEQTEKELTEIQKDILNCIFTRHHNGFVREKRLKNISEKPEKWKTPFLIQLLGEYIYELLPIIDKKVNNNTLEFYREFKTENPKYWQQTESRIASYWNEYYRYKFPKLKDYLGIEIINRIKKTNAQQHI</sequence>
<dbReference type="EMBL" id="JBHTKM010000006">
    <property type="protein sequence ID" value="MFD1014646.1"/>
    <property type="molecule type" value="Genomic_DNA"/>
</dbReference>
<accession>A0ABW3KN25</accession>
<keyword evidence="2" id="KW-1185">Reference proteome</keyword>
<proteinExistence type="predicted"/>
<comment type="caution">
    <text evidence="1">The sequence shown here is derived from an EMBL/GenBank/DDBJ whole genome shotgun (WGS) entry which is preliminary data.</text>
</comment>
<reference evidence="2" key="1">
    <citation type="journal article" date="2019" name="Int. J. Syst. Evol. Microbiol.">
        <title>The Global Catalogue of Microorganisms (GCM) 10K type strain sequencing project: providing services to taxonomists for standard genome sequencing and annotation.</title>
        <authorList>
            <consortium name="The Broad Institute Genomics Platform"/>
            <consortium name="The Broad Institute Genome Sequencing Center for Infectious Disease"/>
            <person name="Wu L."/>
            <person name="Ma J."/>
        </authorList>
    </citation>
    <scope>NUCLEOTIDE SEQUENCE [LARGE SCALE GENOMIC DNA]</scope>
    <source>
        <strain evidence="2">CCUG 56098</strain>
    </source>
</reference>
<dbReference type="RefSeq" id="WP_386113419.1">
    <property type="nucleotide sequence ID" value="NZ_JBHTKM010000006.1"/>
</dbReference>